<accession>A0A3M6UK69</accession>
<evidence type="ECO:0000313" key="2">
    <source>
        <dbReference type="Proteomes" id="UP000275408"/>
    </source>
</evidence>
<protein>
    <submittedName>
        <fullName evidence="1">Uncharacterized protein</fullName>
    </submittedName>
</protein>
<name>A0A3M6UK69_POCDA</name>
<reference evidence="1 2" key="1">
    <citation type="journal article" date="2018" name="Sci. Rep.">
        <title>Comparative analysis of the Pocillopora damicornis genome highlights role of immune system in coral evolution.</title>
        <authorList>
            <person name="Cunning R."/>
            <person name="Bay R.A."/>
            <person name="Gillette P."/>
            <person name="Baker A.C."/>
            <person name="Traylor-Knowles N."/>
        </authorList>
    </citation>
    <scope>NUCLEOTIDE SEQUENCE [LARGE SCALE GENOMIC DNA]</scope>
    <source>
        <strain evidence="1">RSMAS</strain>
        <tissue evidence="1">Whole animal</tissue>
    </source>
</reference>
<sequence length="164" mass="18864">MRENEGLFSFYIIFDGIYGSGNVRMQLESPITARWSYRRVSQRVRNCRALGSASCLLRQKNGSHVTDETQGIENETSEYPLVNKCNKYPVGHLHIFTNSEIAEISHYYGMAKVNILPPYKVFNLALPYRRIGKLTFLLCGTCVCLRALVRRGHGESYFVYIRNQ</sequence>
<keyword evidence="2" id="KW-1185">Reference proteome</keyword>
<organism evidence="1 2">
    <name type="scientific">Pocillopora damicornis</name>
    <name type="common">Cauliflower coral</name>
    <name type="synonym">Millepora damicornis</name>
    <dbReference type="NCBI Taxonomy" id="46731"/>
    <lineage>
        <taxon>Eukaryota</taxon>
        <taxon>Metazoa</taxon>
        <taxon>Cnidaria</taxon>
        <taxon>Anthozoa</taxon>
        <taxon>Hexacorallia</taxon>
        <taxon>Scleractinia</taxon>
        <taxon>Astrocoeniina</taxon>
        <taxon>Pocilloporidae</taxon>
        <taxon>Pocillopora</taxon>
    </lineage>
</organism>
<evidence type="ECO:0000313" key="1">
    <source>
        <dbReference type="EMBL" id="RMX53788.1"/>
    </source>
</evidence>
<dbReference type="AlphaFoldDB" id="A0A3M6UK69"/>
<gene>
    <name evidence="1" type="ORF">pdam_00000487</name>
</gene>
<proteinExistence type="predicted"/>
<comment type="caution">
    <text evidence="1">The sequence shown here is derived from an EMBL/GenBank/DDBJ whole genome shotgun (WGS) entry which is preliminary data.</text>
</comment>
<dbReference type="Proteomes" id="UP000275408">
    <property type="component" value="Unassembled WGS sequence"/>
</dbReference>
<dbReference type="EMBL" id="RCHS01001413">
    <property type="protein sequence ID" value="RMX53788.1"/>
    <property type="molecule type" value="Genomic_DNA"/>
</dbReference>